<evidence type="ECO:0000313" key="1">
    <source>
        <dbReference type="EMBL" id="MBB6547664.1"/>
    </source>
</evidence>
<organism evidence="1 2">
    <name type="scientific">Nonomuraea rubra</name>
    <dbReference type="NCBI Taxonomy" id="46180"/>
    <lineage>
        <taxon>Bacteria</taxon>
        <taxon>Bacillati</taxon>
        <taxon>Actinomycetota</taxon>
        <taxon>Actinomycetes</taxon>
        <taxon>Streptosporangiales</taxon>
        <taxon>Streptosporangiaceae</taxon>
        <taxon>Nonomuraea</taxon>
    </lineage>
</organism>
<dbReference type="Proteomes" id="UP000565579">
    <property type="component" value="Unassembled WGS sequence"/>
</dbReference>
<evidence type="ECO:0000313" key="2">
    <source>
        <dbReference type="Proteomes" id="UP000565579"/>
    </source>
</evidence>
<dbReference type="EMBL" id="JACHMI010000001">
    <property type="protein sequence ID" value="MBB6547664.1"/>
    <property type="molecule type" value="Genomic_DNA"/>
</dbReference>
<dbReference type="Gene3D" id="2.40.350.10">
    <property type="entry name" value="SO1590-like"/>
    <property type="match status" value="1"/>
</dbReference>
<name>A0A7X0TXY1_9ACTN</name>
<proteinExistence type="predicted"/>
<reference evidence="1 2" key="1">
    <citation type="submission" date="2020-08" db="EMBL/GenBank/DDBJ databases">
        <title>Sequencing the genomes of 1000 actinobacteria strains.</title>
        <authorList>
            <person name="Klenk H.-P."/>
        </authorList>
    </citation>
    <scope>NUCLEOTIDE SEQUENCE [LARGE SCALE GENOMIC DNA]</scope>
    <source>
        <strain evidence="1 2">DSM 43768</strain>
    </source>
</reference>
<evidence type="ECO:0008006" key="3">
    <source>
        <dbReference type="Google" id="ProtNLM"/>
    </source>
</evidence>
<dbReference type="InterPro" id="IPR021607">
    <property type="entry name" value="DUF3224"/>
</dbReference>
<accession>A0A7X0TXY1</accession>
<protein>
    <recommendedName>
        <fullName evidence="3">DUF3224 domain-containing protein</fullName>
    </recommendedName>
</protein>
<comment type="caution">
    <text evidence="1">The sequence shown here is derived from an EMBL/GenBank/DDBJ whole genome shotgun (WGS) entry which is preliminary data.</text>
</comment>
<dbReference type="SUPFAM" id="SSF159238">
    <property type="entry name" value="SO1590-like"/>
    <property type="match status" value="1"/>
</dbReference>
<dbReference type="RefSeq" id="WP_246546465.1">
    <property type="nucleotide sequence ID" value="NZ_BAAAXY010000214.1"/>
</dbReference>
<dbReference type="InterPro" id="IPR023159">
    <property type="entry name" value="SO1590-like_sf"/>
</dbReference>
<gene>
    <name evidence="1" type="ORF">HD593_002459</name>
</gene>
<sequence length="130" mass="13858">MTAKGTFETAGWTPQPPYDDRDGVTLGVVTLTKTFAGDLTGTSLVTMLVATTPVEESRSYVALERIEGTLDGRSGSFVVQHDATSDNGERGLRIRVVADSGTGELRGIRGEMDIVIGPDGGHSYTFDYTL</sequence>
<dbReference type="Pfam" id="PF11528">
    <property type="entry name" value="DUF3224"/>
    <property type="match status" value="1"/>
</dbReference>
<dbReference type="AlphaFoldDB" id="A0A7X0TXY1"/>
<keyword evidence="2" id="KW-1185">Reference proteome</keyword>